<protein>
    <submittedName>
        <fullName evidence="4">Oxidoreductase family, NAD-binding Rossmann fold</fullName>
        <ecNumber evidence="4">1.-.-.-</ecNumber>
    </submittedName>
    <submittedName>
        <fullName evidence="5">Oxidoreductase, NAD-binding domain protein</fullName>
    </submittedName>
</protein>
<dbReference type="SUPFAM" id="SSF55347">
    <property type="entry name" value="Glyceraldehyde-3-phosphate dehydrogenase-like, C-terminal domain"/>
    <property type="match status" value="1"/>
</dbReference>
<dbReference type="Pfam" id="PF01408">
    <property type="entry name" value="GFO_IDH_MocA"/>
    <property type="match status" value="1"/>
</dbReference>
<dbReference type="KEGG" id="aacx:DEACI_3317"/>
<dbReference type="GO" id="GO:0000166">
    <property type="term" value="F:nucleotide binding"/>
    <property type="evidence" value="ECO:0007669"/>
    <property type="project" value="InterPro"/>
</dbReference>
<accession>A0A8S0W4W3</accession>
<dbReference type="SUPFAM" id="SSF51735">
    <property type="entry name" value="NAD(P)-binding Rossmann-fold domains"/>
    <property type="match status" value="1"/>
</dbReference>
<evidence type="ECO:0000313" key="6">
    <source>
        <dbReference type="Proteomes" id="UP001071230"/>
    </source>
</evidence>
<dbReference type="EC" id="1.-.-.-" evidence="4"/>
<dbReference type="PANTHER" id="PTHR43818:SF11">
    <property type="entry name" value="BCDNA.GH03377"/>
    <property type="match status" value="1"/>
</dbReference>
<dbReference type="Gene3D" id="3.40.50.720">
    <property type="entry name" value="NAD(P)-binding Rossmann-like Domain"/>
    <property type="match status" value="1"/>
</dbReference>
<dbReference type="AlphaFoldDB" id="A0A8S0W4W3"/>
<dbReference type="RefSeq" id="WP_240985972.1">
    <property type="nucleotide sequence ID" value="NZ_CDGJ01000114.1"/>
</dbReference>
<dbReference type="InterPro" id="IPR055170">
    <property type="entry name" value="GFO_IDH_MocA-like_dom"/>
</dbReference>
<name>A0A8S0W4W3_9FIRM</name>
<dbReference type="InterPro" id="IPR036291">
    <property type="entry name" value="NAD(P)-bd_dom_sf"/>
</dbReference>
<dbReference type="InterPro" id="IPR000683">
    <property type="entry name" value="Gfo/Idh/MocA-like_OxRdtase_N"/>
</dbReference>
<dbReference type="InterPro" id="IPR050463">
    <property type="entry name" value="Gfo/Idh/MocA_oxidrdct_glycsds"/>
</dbReference>
<proteinExistence type="predicted"/>
<dbReference type="GO" id="GO:0016491">
    <property type="term" value="F:oxidoreductase activity"/>
    <property type="evidence" value="ECO:0007669"/>
    <property type="project" value="UniProtKB-KW"/>
</dbReference>
<dbReference type="Proteomes" id="UP000836597">
    <property type="component" value="Chromosome"/>
</dbReference>
<keyword evidence="6" id="KW-1185">Reference proteome</keyword>
<reference evidence="4" key="2">
    <citation type="submission" date="2020-01" db="EMBL/GenBank/DDBJ databases">
        <authorList>
            <person name="Hornung B."/>
        </authorList>
    </citation>
    <scope>NUCLEOTIDE SEQUENCE</scope>
    <source>
        <strain evidence="4">PacBioINE</strain>
    </source>
</reference>
<feature type="domain" description="Gfo/Idh/MocA-like oxidoreductase N-terminal" evidence="2">
    <location>
        <begin position="4"/>
        <end position="123"/>
    </location>
</feature>
<dbReference type="Gene3D" id="3.30.360.10">
    <property type="entry name" value="Dihydrodipicolinate Reductase, domain 2"/>
    <property type="match status" value="1"/>
</dbReference>
<dbReference type="Pfam" id="PF22725">
    <property type="entry name" value="GFO_IDH_MocA_C3"/>
    <property type="match status" value="1"/>
</dbReference>
<evidence type="ECO:0000256" key="1">
    <source>
        <dbReference type="ARBA" id="ARBA00023002"/>
    </source>
</evidence>
<evidence type="ECO:0000313" key="4">
    <source>
        <dbReference type="EMBL" id="CAA7602638.1"/>
    </source>
</evidence>
<gene>
    <name evidence="4" type="ORF">DEACI_3317</name>
    <name evidence="5" type="ORF">DEACI_3648</name>
</gene>
<keyword evidence="1 4" id="KW-0560">Oxidoreductase</keyword>
<evidence type="ECO:0000259" key="2">
    <source>
        <dbReference type="Pfam" id="PF01408"/>
    </source>
</evidence>
<evidence type="ECO:0000259" key="3">
    <source>
        <dbReference type="Pfam" id="PF22725"/>
    </source>
</evidence>
<feature type="domain" description="GFO/IDH/MocA-like oxidoreductase" evidence="3">
    <location>
        <begin position="131"/>
        <end position="287"/>
    </location>
</feature>
<reference evidence="5" key="1">
    <citation type="submission" date="2014-11" db="EMBL/GenBank/DDBJ databases">
        <authorList>
            <person name="Hornung B.V."/>
        </authorList>
    </citation>
    <scope>NUCLEOTIDE SEQUENCE</scope>
    <source>
        <strain evidence="5">INE</strain>
    </source>
</reference>
<organism evidence="4">
    <name type="scientific">Acididesulfobacillus acetoxydans</name>
    <dbReference type="NCBI Taxonomy" id="1561005"/>
    <lineage>
        <taxon>Bacteria</taxon>
        <taxon>Bacillati</taxon>
        <taxon>Bacillota</taxon>
        <taxon>Clostridia</taxon>
        <taxon>Eubacteriales</taxon>
        <taxon>Peptococcaceae</taxon>
        <taxon>Acididesulfobacillus</taxon>
    </lineage>
</organism>
<dbReference type="PANTHER" id="PTHR43818">
    <property type="entry name" value="BCDNA.GH03377"/>
    <property type="match status" value="1"/>
</dbReference>
<dbReference type="Proteomes" id="UP001071230">
    <property type="component" value="Unassembled WGS sequence"/>
</dbReference>
<sequence>MDSFKVGVIGTGFIGPAHVEAIRRLGHVEVAAIAGVDQASADKVAGELGIPKAYADYRELLDDPEIMAVHNCTPNHLHYRVNRDSILAGKNLLSEKPLALSRSQTSELLSLAETRGIVHGVNFNYRQYPLVQHLRSLIKSGELGTVRLIRGNYLQDWLSEDTDYNWRIEPQLGGPLRAVADIGSHWLDLVQHITGQRITEVFADLATVLPVRKRPTDERFTFSQAQGAAGTVNSKENFEQVKVETEDYATLLVHFSGGAVGTVTVSQVTPGRKNHLVCEIDCSKASAYWSQEESEKVWIGHRDRANELLMADPLLLGQNVMDYIRYPGGHNQGWPDALTNMMRQFYREVIQCEKKGNRAQGSLRSSGESGQFATFADGHRLQCVLDAVWESHRTRRWAEVSYLN</sequence>
<evidence type="ECO:0000313" key="5">
    <source>
        <dbReference type="EMBL" id="CEJ09165.1"/>
    </source>
</evidence>
<dbReference type="EMBL" id="CDGJ01000114">
    <property type="protein sequence ID" value="CEJ09165.1"/>
    <property type="molecule type" value="Genomic_DNA"/>
</dbReference>
<dbReference type="EMBL" id="LR746496">
    <property type="protein sequence ID" value="CAA7602638.1"/>
    <property type="molecule type" value="Genomic_DNA"/>
</dbReference>